<dbReference type="OrthoDB" id="7365718at2"/>
<evidence type="ECO:0000313" key="2">
    <source>
        <dbReference type="Proteomes" id="UP000324974"/>
    </source>
</evidence>
<dbReference type="RefSeq" id="WP_149109631.1">
    <property type="nucleotide sequence ID" value="NZ_CP042425.1"/>
</dbReference>
<reference evidence="2" key="1">
    <citation type="submission" date="2019-08" db="EMBL/GenBank/DDBJ databases">
        <title>Limnoglobus roseus gen. nov., sp. nov., a novel freshwater planctomycete with a giant genome from the family Gemmataceae.</title>
        <authorList>
            <person name="Kulichevskaya I.S."/>
            <person name="Naumoff D.G."/>
            <person name="Miroshnikov K."/>
            <person name="Ivanova A."/>
            <person name="Philippov D.A."/>
            <person name="Hakobyan A."/>
            <person name="Rijpstra I.C."/>
            <person name="Sinninghe Damste J.S."/>
            <person name="Liesack W."/>
            <person name="Dedysh S.N."/>
        </authorList>
    </citation>
    <scope>NUCLEOTIDE SEQUENCE [LARGE SCALE GENOMIC DNA]</scope>
    <source>
        <strain evidence="2">PX52</strain>
    </source>
</reference>
<name>A0A5C1ACD6_9BACT</name>
<protein>
    <recommendedName>
        <fullName evidence="3">Replication protein</fullName>
    </recommendedName>
</protein>
<gene>
    <name evidence="1" type="ORF">PX52LOC_01658</name>
</gene>
<dbReference type="KEGG" id="lrs:PX52LOC_01658"/>
<evidence type="ECO:0000313" key="1">
    <source>
        <dbReference type="EMBL" id="QEL14764.1"/>
    </source>
</evidence>
<organism evidence="1 2">
    <name type="scientific">Limnoglobus roseus</name>
    <dbReference type="NCBI Taxonomy" id="2598579"/>
    <lineage>
        <taxon>Bacteria</taxon>
        <taxon>Pseudomonadati</taxon>
        <taxon>Planctomycetota</taxon>
        <taxon>Planctomycetia</taxon>
        <taxon>Gemmatales</taxon>
        <taxon>Gemmataceae</taxon>
        <taxon>Limnoglobus</taxon>
    </lineage>
</organism>
<dbReference type="EMBL" id="CP042425">
    <property type="protein sequence ID" value="QEL14764.1"/>
    <property type="molecule type" value="Genomic_DNA"/>
</dbReference>
<keyword evidence="2" id="KW-1185">Reference proteome</keyword>
<evidence type="ECO:0008006" key="3">
    <source>
        <dbReference type="Google" id="ProtNLM"/>
    </source>
</evidence>
<proteinExistence type="predicted"/>
<sequence length="264" mass="29866">MSDNGYVLAFRRVWQHPVFRDLLDAGIWNYLYQNAAWRDTRVFTNGTRVELRRGQIFVSLRGLAEGFCCAEPRVRRLINDLHADAMIEVLPTHRGTIITICNYEDYQGAQITADALNDTPPTPRPRTGDAPIIKKETNTTNKINSSSYLPEFESFWSTYPKNNGSKKDAARAYERVTTKGVTHETILDGARRYAAYISAKPDGAQFTKHGSAWLNGHFWESEWSINPPGGSHVAGHATKSKFQLALEATERARTERERRASCET</sequence>
<dbReference type="AlphaFoldDB" id="A0A5C1ACD6"/>
<dbReference type="Proteomes" id="UP000324974">
    <property type="component" value="Chromosome"/>
</dbReference>
<accession>A0A5C1ACD6</accession>